<dbReference type="Proteomes" id="UP000650994">
    <property type="component" value="Unassembled WGS sequence"/>
</dbReference>
<reference evidence="4" key="3">
    <citation type="submission" date="2016-11" db="EMBL/GenBank/DDBJ databases">
        <authorList>
            <person name="Varghese N."/>
            <person name="Submissions S."/>
        </authorList>
    </citation>
    <scope>NUCLEOTIDE SEQUENCE [LARGE SCALE GENOMIC DNA]</scope>
    <source>
        <strain evidence="4">DSM 27989</strain>
    </source>
</reference>
<dbReference type="EMBL" id="BMFL01000013">
    <property type="protein sequence ID" value="GGF02519.1"/>
    <property type="molecule type" value="Genomic_DNA"/>
</dbReference>
<evidence type="ECO:0000313" key="4">
    <source>
        <dbReference type="Proteomes" id="UP000184120"/>
    </source>
</evidence>
<dbReference type="AlphaFoldDB" id="A0A1M7BJ67"/>
<accession>A0A1M7BJ67</accession>
<dbReference type="RefSeq" id="WP_072933466.1">
    <property type="nucleotide sequence ID" value="NZ_BMFL01000013.1"/>
</dbReference>
<name>A0A1M7BJ67_9FLAO</name>
<dbReference type="OrthoDB" id="1448666at2"/>
<reference evidence="2" key="1">
    <citation type="journal article" date="2014" name="Int. J. Syst. Evol. Microbiol.">
        <title>Complete genome of a new Firmicutes species belonging to the dominant human colonic microbiota ('Ruminococcus bicirculans') reveals two chromosomes and a selective capacity to utilize plant glucans.</title>
        <authorList>
            <consortium name="NISC Comparative Sequencing Program"/>
            <person name="Wegmann U."/>
            <person name="Louis P."/>
            <person name="Goesmann A."/>
            <person name="Henrissat B."/>
            <person name="Duncan S.H."/>
            <person name="Flint H.J."/>
        </authorList>
    </citation>
    <scope>NUCLEOTIDE SEQUENCE</scope>
    <source>
        <strain evidence="2">CGMCC 1.12707</strain>
    </source>
</reference>
<feature type="transmembrane region" description="Helical" evidence="1">
    <location>
        <begin position="112"/>
        <end position="131"/>
    </location>
</feature>
<reference evidence="3" key="2">
    <citation type="submission" date="2016-11" db="EMBL/GenBank/DDBJ databases">
        <authorList>
            <person name="Jaros S."/>
            <person name="Januszkiewicz K."/>
            <person name="Wedrychowicz H."/>
        </authorList>
    </citation>
    <scope>NUCLEOTIDE SEQUENCE [LARGE SCALE GENOMIC DNA]</scope>
    <source>
        <strain evidence="3">DSM 27989</strain>
    </source>
</reference>
<keyword evidence="1" id="KW-0472">Membrane</keyword>
<evidence type="ECO:0000313" key="5">
    <source>
        <dbReference type="Proteomes" id="UP000650994"/>
    </source>
</evidence>
<organism evidence="3 4">
    <name type="scientific">Chishuiella changwenlii</name>
    <dbReference type="NCBI Taxonomy" id="1434701"/>
    <lineage>
        <taxon>Bacteria</taxon>
        <taxon>Pseudomonadati</taxon>
        <taxon>Bacteroidota</taxon>
        <taxon>Flavobacteriia</taxon>
        <taxon>Flavobacteriales</taxon>
        <taxon>Weeksellaceae</taxon>
        <taxon>Chishuiella</taxon>
    </lineage>
</organism>
<evidence type="ECO:0000313" key="2">
    <source>
        <dbReference type="EMBL" id="GGF02519.1"/>
    </source>
</evidence>
<keyword evidence="1" id="KW-0812">Transmembrane</keyword>
<evidence type="ECO:0000313" key="3">
    <source>
        <dbReference type="EMBL" id="SHL55030.1"/>
    </source>
</evidence>
<keyword evidence="5" id="KW-1185">Reference proteome</keyword>
<dbReference type="EMBL" id="FRBH01000011">
    <property type="protein sequence ID" value="SHL55030.1"/>
    <property type="molecule type" value="Genomic_DNA"/>
</dbReference>
<reference evidence="5" key="4">
    <citation type="journal article" date="2019" name="Int. J. Syst. Evol. Microbiol.">
        <title>The Global Catalogue of Microorganisms (GCM) 10K type strain sequencing project: providing services to taxonomists for standard genome sequencing and annotation.</title>
        <authorList>
            <consortium name="The Broad Institute Genomics Platform"/>
            <consortium name="The Broad Institute Genome Sequencing Center for Infectious Disease"/>
            <person name="Wu L."/>
            <person name="Ma J."/>
        </authorList>
    </citation>
    <scope>NUCLEOTIDE SEQUENCE [LARGE SCALE GENOMIC DNA]</scope>
    <source>
        <strain evidence="5">CGMCC 1.12707</strain>
    </source>
</reference>
<keyword evidence="1" id="KW-1133">Transmembrane helix</keyword>
<protein>
    <submittedName>
        <fullName evidence="3">Uncharacterized protein</fullName>
    </submittedName>
</protein>
<dbReference type="Proteomes" id="UP000184120">
    <property type="component" value="Unassembled WGS sequence"/>
</dbReference>
<feature type="transmembrane region" description="Helical" evidence="1">
    <location>
        <begin position="50"/>
        <end position="83"/>
    </location>
</feature>
<proteinExistence type="predicted"/>
<reference evidence="2" key="5">
    <citation type="submission" date="2024-05" db="EMBL/GenBank/DDBJ databases">
        <authorList>
            <person name="Sun Q."/>
            <person name="Zhou Y."/>
        </authorList>
    </citation>
    <scope>NUCLEOTIDE SEQUENCE</scope>
    <source>
        <strain evidence="2">CGMCC 1.12707</strain>
    </source>
</reference>
<evidence type="ECO:0000256" key="1">
    <source>
        <dbReference type="SAM" id="Phobius"/>
    </source>
</evidence>
<sequence>MIKFFTLLSLILQFCSFWIAAPEVLGADWLKKTETLIRNTINKLPQVILGISGMISGIVFYHSIKSTVALIAIVVVMLVLMLFSKRIEKLLDRKISKPLMDKLILNDSFRFTLLKFSAIFFTIGFFIQLALEVIK</sequence>
<gene>
    <name evidence="2" type="ORF">GCM10010984_20020</name>
    <name evidence="3" type="ORF">SAMN05443634_1114</name>
</gene>